<dbReference type="WBParaSite" id="SBAD_0000881201-mRNA-1">
    <property type="protein sequence ID" value="SBAD_0000881201-mRNA-1"/>
    <property type="gene ID" value="SBAD_0000881201"/>
</dbReference>
<comment type="similarity">
    <text evidence="1">Belongs to the cullin family.</text>
</comment>
<keyword evidence="2" id="KW-0833">Ubl conjugation pathway</keyword>
<evidence type="ECO:0000259" key="3">
    <source>
        <dbReference type="Pfam" id="PF00888"/>
    </source>
</evidence>
<evidence type="ECO:0000256" key="1">
    <source>
        <dbReference type="ARBA" id="ARBA00006019"/>
    </source>
</evidence>
<gene>
    <name evidence="4" type="ORF">SBAD_LOCUS8501</name>
</gene>
<dbReference type="Gene3D" id="1.20.1310.10">
    <property type="entry name" value="Cullin Repeats"/>
    <property type="match status" value="1"/>
</dbReference>
<evidence type="ECO:0000256" key="2">
    <source>
        <dbReference type="ARBA" id="ARBA00022786"/>
    </source>
</evidence>
<feature type="domain" description="Cullin N-terminal" evidence="3">
    <location>
        <begin position="107"/>
        <end position="221"/>
    </location>
</feature>
<sequence length="224" mass="25846">MHSYASPDDDRWENKHSLCSGGAAAGEKSSDYGKNWDSQGSRNQLGNVSRFIRSPGVCILPVGERANSLLNVCKSEARRRECKAQICIREPWRGHWSKHRPAGKRILKRQEDYSLLKTYVREWQKYYAQSLYLPEPFRSLEPAMYGSRSPQANPKSALNLKSSKSYQEESFVRKIMLETWNRIIFYSIKERLQAAAMRLVFLERSNEDFDAQLVVGVRQSFGNS</sequence>
<dbReference type="GO" id="GO:0031625">
    <property type="term" value="F:ubiquitin protein ligase binding"/>
    <property type="evidence" value="ECO:0007669"/>
    <property type="project" value="InterPro"/>
</dbReference>
<evidence type="ECO:0000313" key="6">
    <source>
        <dbReference type="WBParaSite" id="SBAD_0000881201-mRNA-1"/>
    </source>
</evidence>
<dbReference type="AlphaFoldDB" id="A0A183IY03"/>
<keyword evidence="5" id="KW-1185">Reference proteome</keyword>
<dbReference type="Proteomes" id="UP000270296">
    <property type="component" value="Unassembled WGS sequence"/>
</dbReference>
<reference evidence="4 5" key="2">
    <citation type="submission" date="2018-11" db="EMBL/GenBank/DDBJ databases">
        <authorList>
            <consortium name="Pathogen Informatics"/>
        </authorList>
    </citation>
    <scope>NUCLEOTIDE SEQUENCE [LARGE SCALE GENOMIC DNA]</scope>
</reference>
<dbReference type="EMBL" id="UZAM01011658">
    <property type="protein sequence ID" value="VDP17476.1"/>
    <property type="molecule type" value="Genomic_DNA"/>
</dbReference>
<dbReference type="GO" id="GO:0006511">
    <property type="term" value="P:ubiquitin-dependent protein catabolic process"/>
    <property type="evidence" value="ECO:0007669"/>
    <property type="project" value="InterPro"/>
</dbReference>
<evidence type="ECO:0000313" key="4">
    <source>
        <dbReference type="EMBL" id="VDP17476.1"/>
    </source>
</evidence>
<dbReference type="InterPro" id="IPR001373">
    <property type="entry name" value="Cullin_N"/>
</dbReference>
<name>A0A183IY03_9BILA</name>
<dbReference type="SUPFAM" id="SSF74788">
    <property type="entry name" value="Cullin repeat-like"/>
    <property type="match status" value="1"/>
</dbReference>
<dbReference type="OrthoDB" id="27073at2759"/>
<evidence type="ECO:0000313" key="5">
    <source>
        <dbReference type="Proteomes" id="UP000270296"/>
    </source>
</evidence>
<dbReference type="InterPro" id="IPR016159">
    <property type="entry name" value="Cullin_repeat-like_dom_sf"/>
</dbReference>
<protein>
    <submittedName>
        <fullName evidence="6">Cullin domain-containing protein</fullName>
    </submittedName>
</protein>
<accession>A0A183IY03</accession>
<organism evidence="6">
    <name type="scientific">Soboliphyme baturini</name>
    <dbReference type="NCBI Taxonomy" id="241478"/>
    <lineage>
        <taxon>Eukaryota</taxon>
        <taxon>Metazoa</taxon>
        <taxon>Ecdysozoa</taxon>
        <taxon>Nematoda</taxon>
        <taxon>Enoplea</taxon>
        <taxon>Dorylaimia</taxon>
        <taxon>Dioctophymatida</taxon>
        <taxon>Dioctophymatoidea</taxon>
        <taxon>Soboliphymatidae</taxon>
        <taxon>Soboliphyme</taxon>
    </lineage>
</organism>
<dbReference type="Pfam" id="PF00888">
    <property type="entry name" value="Cullin"/>
    <property type="match status" value="1"/>
</dbReference>
<proteinExistence type="inferred from homology"/>
<reference evidence="6" key="1">
    <citation type="submission" date="2016-06" db="UniProtKB">
        <authorList>
            <consortium name="WormBaseParasite"/>
        </authorList>
    </citation>
    <scope>IDENTIFICATION</scope>
</reference>